<dbReference type="EMBL" id="LAZR01045372">
    <property type="protein sequence ID" value="KKK99019.1"/>
    <property type="molecule type" value="Genomic_DNA"/>
</dbReference>
<proteinExistence type="predicted"/>
<reference evidence="1" key="1">
    <citation type="journal article" date="2015" name="Nature">
        <title>Complex archaea that bridge the gap between prokaryotes and eukaryotes.</title>
        <authorList>
            <person name="Spang A."/>
            <person name="Saw J.H."/>
            <person name="Jorgensen S.L."/>
            <person name="Zaremba-Niedzwiedzka K."/>
            <person name="Martijn J."/>
            <person name="Lind A.E."/>
            <person name="van Eijk R."/>
            <person name="Schleper C."/>
            <person name="Guy L."/>
            <person name="Ettema T.J."/>
        </authorList>
    </citation>
    <scope>NUCLEOTIDE SEQUENCE</scope>
</reference>
<dbReference type="AlphaFoldDB" id="A0A0F9C9I4"/>
<organism evidence="1">
    <name type="scientific">marine sediment metagenome</name>
    <dbReference type="NCBI Taxonomy" id="412755"/>
    <lineage>
        <taxon>unclassified sequences</taxon>
        <taxon>metagenomes</taxon>
        <taxon>ecological metagenomes</taxon>
    </lineage>
</organism>
<gene>
    <name evidence="1" type="ORF">LCGC14_2636900</name>
</gene>
<evidence type="ECO:0000313" key="1">
    <source>
        <dbReference type="EMBL" id="KKK99019.1"/>
    </source>
</evidence>
<name>A0A0F9C9I4_9ZZZZ</name>
<sequence length="45" mass="5299">MTTLECECGFTIDDGLDLGIIMFAEHRKTCKVWLKKFEDFSRNKK</sequence>
<accession>A0A0F9C9I4</accession>
<comment type="caution">
    <text evidence="1">The sequence shown here is derived from an EMBL/GenBank/DDBJ whole genome shotgun (WGS) entry which is preliminary data.</text>
</comment>
<protein>
    <submittedName>
        <fullName evidence="1">Uncharacterized protein</fullName>
    </submittedName>
</protein>